<dbReference type="GO" id="GO:0016787">
    <property type="term" value="F:hydrolase activity"/>
    <property type="evidence" value="ECO:0007669"/>
    <property type="project" value="InterPro"/>
</dbReference>
<reference evidence="3 4" key="1">
    <citation type="submission" date="2015-06" db="EMBL/GenBank/DDBJ databases">
        <title>Prevotella sp. 109, sp. nov., a novel member of the family Prevotellaceae isolated from human faeces.</title>
        <authorList>
            <person name="Shkoporov A.N."/>
            <person name="Chaplin A.V."/>
            <person name="Kafarskaia L.I."/>
            <person name="Efimov B.A."/>
        </authorList>
    </citation>
    <scope>NUCLEOTIDE SEQUENCE [LARGE SCALE GENOMIC DNA]</scope>
    <source>
        <strain evidence="3 4">109</strain>
    </source>
</reference>
<proteinExistence type="predicted"/>
<evidence type="ECO:0000256" key="1">
    <source>
        <dbReference type="SAM" id="SignalP"/>
    </source>
</evidence>
<comment type="caution">
    <text evidence="3">The sequence shown here is derived from an EMBL/GenBank/DDBJ whole genome shotgun (WGS) entry which is preliminary data.</text>
</comment>
<accession>A0A8E1QX08</accession>
<evidence type="ECO:0000259" key="2">
    <source>
        <dbReference type="Pfam" id="PF00149"/>
    </source>
</evidence>
<keyword evidence="1" id="KW-0732">Signal</keyword>
<dbReference type="Proteomes" id="UP000036951">
    <property type="component" value="Unassembled WGS sequence"/>
</dbReference>
<feature type="chain" id="PRO_5034095254" evidence="1">
    <location>
        <begin position="23"/>
        <end position="365"/>
    </location>
</feature>
<dbReference type="AlphaFoldDB" id="A0A8E1QX08"/>
<feature type="signal peptide" evidence="1">
    <location>
        <begin position="1"/>
        <end position="22"/>
    </location>
</feature>
<organism evidence="3 4">
    <name type="scientific">Xylanibacter rarus</name>
    <dbReference type="NCBI Taxonomy" id="1676614"/>
    <lineage>
        <taxon>Bacteria</taxon>
        <taxon>Pseudomonadati</taxon>
        <taxon>Bacteroidota</taxon>
        <taxon>Bacteroidia</taxon>
        <taxon>Bacteroidales</taxon>
        <taxon>Prevotellaceae</taxon>
        <taxon>Xylanibacter</taxon>
    </lineage>
</organism>
<dbReference type="OrthoDB" id="5464769at2"/>
<evidence type="ECO:0000313" key="3">
    <source>
        <dbReference type="EMBL" id="KOO68203.1"/>
    </source>
</evidence>
<keyword evidence="4" id="KW-1185">Reference proteome</keyword>
<dbReference type="RefSeq" id="WP_053398633.1">
    <property type="nucleotide sequence ID" value="NZ_LFQU01000017.1"/>
</dbReference>
<feature type="domain" description="Calcineurin-like phosphoesterase" evidence="2">
    <location>
        <begin position="28"/>
        <end position="233"/>
    </location>
</feature>
<dbReference type="EMBL" id="LFQU01000017">
    <property type="protein sequence ID" value="KOO68203.1"/>
    <property type="molecule type" value="Genomic_DNA"/>
</dbReference>
<sequence length="365" mass="41801">MKLRRIILFYFVCLVGVVSAFAANGHEIRFIYCSDLHYGIKRQFRGEKVDAYKVIGEMVKSFCLLNKTDLPSDGGVGEGTKFGEPDFVVCTGDISNRMHDGVWQACRSWRQFEKDWIETLGCPIYLVPGNHDISNAIGYPKKLTPAKDETSAIEIYNHNMPEFGSQKISSFDYTANKVHYTFIKDNLRFAFVGIWPDGFMRCWLDSIFKDDPATSTILFAHDPVEADAKHFTNPNFPYDINSKDKFENLLSDTCCVNAIDMRPVGNWNRLERFLKSHPQIKAYFHGDCNYNEFYDWKGTEGSISLPVFRVDSPMKGELSADDESLLSYQVVCIDTESRVITVRECLWNKNGKTSVNWGKMRSISY</sequence>
<dbReference type="InterPro" id="IPR029052">
    <property type="entry name" value="Metallo-depent_PP-like"/>
</dbReference>
<name>A0A8E1QX08_9BACT</name>
<dbReference type="Pfam" id="PF00149">
    <property type="entry name" value="Metallophos"/>
    <property type="match status" value="1"/>
</dbReference>
<dbReference type="InterPro" id="IPR004843">
    <property type="entry name" value="Calcineurin-like_PHP"/>
</dbReference>
<dbReference type="Gene3D" id="3.60.21.10">
    <property type="match status" value="1"/>
</dbReference>
<gene>
    <name evidence="3" type="ORF">ACU52_09290</name>
</gene>
<protein>
    <submittedName>
        <fullName evidence="3">Metallophosphoesterase</fullName>
    </submittedName>
</protein>
<evidence type="ECO:0000313" key="4">
    <source>
        <dbReference type="Proteomes" id="UP000036951"/>
    </source>
</evidence>
<dbReference type="SUPFAM" id="SSF56300">
    <property type="entry name" value="Metallo-dependent phosphatases"/>
    <property type="match status" value="1"/>
</dbReference>